<keyword evidence="2" id="KW-1185">Reference proteome</keyword>
<comment type="caution">
    <text evidence="1">The sequence shown here is derived from an EMBL/GenBank/DDBJ whole genome shotgun (WGS) entry which is preliminary data.</text>
</comment>
<dbReference type="Proteomes" id="UP001165960">
    <property type="component" value="Unassembled WGS sequence"/>
</dbReference>
<evidence type="ECO:0000313" key="2">
    <source>
        <dbReference type="Proteomes" id="UP001165960"/>
    </source>
</evidence>
<proteinExistence type="predicted"/>
<reference evidence="1" key="1">
    <citation type="submission" date="2022-04" db="EMBL/GenBank/DDBJ databases">
        <title>Genome of the entomopathogenic fungus Entomophthora muscae.</title>
        <authorList>
            <person name="Elya C."/>
            <person name="Lovett B.R."/>
            <person name="Lee E."/>
            <person name="Macias A.M."/>
            <person name="Hajek A.E."/>
            <person name="De Bivort B.L."/>
            <person name="Kasson M.T."/>
            <person name="De Fine Licht H.H."/>
            <person name="Stajich J.E."/>
        </authorList>
    </citation>
    <scope>NUCLEOTIDE SEQUENCE</scope>
    <source>
        <strain evidence="1">Berkeley</strain>
    </source>
</reference>
<dbReference type="EMBL" id="QTSX02006391">
    <property type="protein sequence ID" value="KAJ9055727.1"/>
    <property type="molecule type" value="Genomic_DNA"/>
</dbReference>
<name>A0ACC2S0C4_9FUNG</name>
<accession>A0ACC2S0C4</accession>
<protein>
    <submittedName>
        <fullName evidence="1">Uncharacterized protein</fullName>
    </submittedName>
</protein>
<sequence>MTVRQLENYINNKVAGTAMVSLIPLPETPSAPEAKILEATAKYTLLFVANLPRLAYLPLNLWVSVQDNTSSSAKDQAESENEGLNSAENNRYCSGLKGQPHINCALALNNQASVTDAVTDRQGTLEKDVQDLARLVEMVNEKVSLLVPQAVAMNNWINGIAGTLAVHKIQINGIETVATKARYIGGQNSFTLDIVEESLCLL</sequence>
<gene>
    <name evidence="1" type="ORF">DSO57_1000587</name>
</gene>
<organism evidence="1 2">
    <name type="scientific">Entomophthora muscae</name>
    <dbReference type="NCBI Taxonomy" id="34485"/>
    <lineage>
        <taxon>Eukaryota</taxon>
        <taxon>Fungi</taxon>
        <taxon>Fungi incertae sedis</taxon>
        <taxon>Zoopagomycota</taxon>
        <taxon>Entomophthoromycotina</taxon>
        <taxon>Entomophthoromycetes</taxon>
        <taxon>Entomophthorales</taxon>
        <taxon>Entomophthoraceae</taxon>
        <taxon>Entomophthora</taxon>
    </lineage>
</organism>
<evidence type="ECO:0000313" key="1">
    <source>
        <dbReference type="EMBL" id="KAJ9055727.1"/>
    </source>
</evidence>